<dbReference type="AlphaFoldDB" id="A0A9J6BEZ8"/>
<dbReference type="CDD" id="cd18186">
    <property type="entry name" value="BTB_POZ_ZBTB_KLHL-like"/>
    <property type="match status" value="1"/>
</dbReference>
<keyword evidence="1" id="KW-0175">Coiled coil</keyword>
<dbReference type="SUPFAM" id="SSF54695">
    <property type="entry name" value="POZ domain"/>
    <property type="match status" value="1"/>
</dbReference>
<dbReference type="Pfam" id="PF00651">
    <property type="entry name" value="BTB"/>
    <property type="match status" value="1"/>
</dbReference>
<dbReference type="Gene3D" id="3.30.710.10">
    <property type="entry name" value="Potassium Channel Kv1.1, Chain A"/>
    <property type="match status" value="1"/>
</dbReference>
<keyword evidence="4" id="KW-1185">Reference proteome</keyword>
<dbReference type="InterPro" id="IPR011333">
    <property type="entry name" value="SKP1/BTB/POZ_sf"/>
</dbReference>
<dbReference type="EMBL" id="JADBJN010000004">
    <property type="protein sequence ID" value="KAG5668067.1"/>
    <property type="molecule type" value="Genomic_DNA"/>
</dbReference>
<accession>A0A9J6BEZ8</accession>
<dbReference type="SUPFAM" id="SSF52058">
    <property type="entry name" value="L domain-like"/>
    <property type="match status" value="1"/>
</dbReference>
<dbReference type="OrthoDB" id="676979at2759"/>
<reference evidence="3" key="1">
    <citation type="submission" date="2021-03" db="EMBL/GenBank/DDBJ databases">
        <title>Chromosome level genome of the anhydrobiotic midge Polypedilum vanderplanki.</title>
        <authorList>
            <person name="Yoshida Y."/>
            <person name="Kikawada T."/>
            <person name="Gusev O."/>
        </authorList>
    </citation>
    <scope>NUCLEOTIDE SEQUENCE</scope>
    <source>
        <strain evidence="3">NIAS01</strain>
        <tissue evidence="3">Whole body or cell culture</tissue>
    </source>
</reference>
<evidence type="ECO:0000256" key="1">
    <source>
        <dbReference type="SAM" id="Coils"/>
    </source>
</evidence>
<dbReference type="Gene3D" id="3.80.10.10">
    <property type="entry name" value="Ribonuclease Inhibitor"/>
    <property type="match status" value="1"/>
</dbReference>
<dbReference type="InterPro" id="IPR032675">
    <property type="entry name" value="LRR_dom_sf"/>
</dbReference>
<dbReference type="SMART" id="SM00225">
    <property type="entry name" value="BTB"/>
    <property type="match status" value="1"/>
</dbReference>
<feature type="coiled-coil region" evidence="1">
    <location>
        <begin position="183"/>
        <end position="256"/>
    </location>
</feature>
<proteinExistence type="predicted"/>
<gene>
    <name evidence="3" type="ORF">PVAND_016023</name>
</gene>
<feature type="domain" description="BTB" evidence="2">
    <location>
        <begin position="274"/>
        <end position="338"/>
    </location>
</feature>
<dbReference type="Proteomes" id="UP001107558">
    <property type="component" value="Chromosome 4"/>
</dbReference>
<protein>
    <recommendedName>
        <fullName evidence="2">BTB domain-containing protein</fullName>
    </recommendedName>
</protein>
<evidence type="ECO:0000259" key="2">
    <source>
        <dbReference type="PROSITE" id="PS50097"/>
    </source>
</evidence>
<dbReference type="PROSITE" id="PS50097">
    <property type="entry name" value="BTB"/>
    <property type="match status" value="1"/>
</dbReference>
<dbReference type="PANTHER" id="PTHR24413">
    <property type="entry name" value="SPECKLE-TYPE POZ PROTEIN"/>
    <property type="match status" value="1"/>
</dbReference>
<evidence type="ECO:0000313" key="3">
    <source>
        <dbReference type="EMBL" id="KAG5668067.1"/>
    </source>
</evidence>
<organism evidence="3 4">
    <name type="scientific">Polypedilum vanderplanki</name>
    <name type="common">Sleeping chironomid midge</name>
    <dbReference type="NCBI Taxonomy" id="319348"/>
    <lineage>
        <taxon>Eukaryota</taxon>
        <taxon>Metazoa</taxon>
        <taxon>Ecdysozoa</taxon>
        <taxon>Arthropoda</taxon>
        <taxon>Hexapoda</taxon>
        <taxon>Insecta</taxon>
        <taxon>Pterygota</taxon>
        <taxon>Neoptera</taxon>
        <taxon>Endopterygota</taxon>
        <taxon>Diptera</taxon>
        <taxon>Nematocera</taxon>
        <taxon>Chironomoidea</taxon>
        <taxon>Chironomidae</taxon>
        <taxon>Chironominae</taxon>
        <taxon>Polypedilum</taxon>
        <taxon>Polypedilum</taxon>
    </lineage>
</organism>
<name>A0A9J6BEZ8_POLVA</name>
<comment type="caution">
    <text evidence="3">The sequence shown here is derived from an EMBL/GenBank/DDBJ whole genome shotgun (WGS) entry which is preliminary data.</text>
</comment>
<dbReference type="Pfam" id="PF13855">
    <property type="entry name" value="LRR_8"/>
    <property type="match status" value="1"/>
</dbReference>
<sequence length="434" mass="51715">MANIECEFRYVRDKDDNKELLYECFFDNQKIPFGNFVFERQHLEGMTDKDVTSVEFTNCDFDAFPKHFQKLFPKVTHLCIRNSNLGNISRKHITLWRKMIYISIENCKLKHLKGNLFRDLVDLEYISFAYNEIEDIDPDIFKGLLFLNFVDLRRNKNFNLCFDEDDDDKDACTMDKLTREIFSLHQRKQIQLQENKIKELEQKLQFQENFKELLEQQGRNLMAEMEKKNLEQNEKIKTLEEQIQLQVLKISKLEKDNWRLTKQLDVIMAEPTLKDFTIQIEDRIFNVHKTLFASQSPVIAEMLKNNPDVQELKLKDLKVPIFEVIYEFIIHGKLPGIEADHLENYAAANRLKIDELSKISEKYLLDKINENNTLEILVLSNKFKNDALEQKSFKIIQSKFFPERKLNNELAKQPEKLKKLIEAKMILEKEFREP</sequence>
<dbReference type="InterPro" id="IPR000210">
    <property type="entry name" value="BTB/POZ_dom"/>
</dbReference>
<evidence type="ECO:0000313" key="4">
    <source>
        <dbReference type="Proteomes" id="UP001107558"/>
    </source>
</evidence>
<dbReference type="InterPro" id="IPR001611">
    <property type="entry name" value="Leu-rich_rpt"/>
</dbReference>